<feature type="region of interest" description="Disordered" evidence="1">
    <location>
        <begin position="1"/>
        <end position="133"/>
    </location>
</feature>
<dbReference type="Proteomes" id="UP001338125">
    <property type="component" value="Unassembled WGS sequence"/>
</dbReference>
<evidence type="ECO:0000313" key="3">
    <source>
        <dbReference type="Proteomes" id="UP001338125"/>
    </source>
</evidence>
<comment type="caution">
    <text evidence="2">The sequence shown here is derived from an EMBL/GenBank/DDBJ whole genome shotgun (WGS) entry which is preliminary data.</text>
</comment>
<dbReference type="EMBL" id="JAVFKD010000012">
    <property type="protein sequence ID" value="KAK5993608.1"/>
    <property type="molecule type" value="Genomic_DNA"/>
</dbReference>
<feature type="compositionally biased region" description="Polar residues" evidence="1">
    <location>
        <begin position="458"/>
        <end position="467"/>
    </location>
</feature>
<evidence type="ECO:0000256" key="1">
    <source>
        <dbReference type="SAM" id="MobiDB-lite"/>
    </source>
</evidence>
<feature type="compositionally biased region" description="Polar residues" evidence="1">
    <location>
        <begin position="598"/>
        <end position="617"/>
    </location>
</feature>
<feature type="compositionally biased region" description="Basic and acidic residues" evidence="1">
    <location>
        <begin position="116"/>
        <end position="125"/>
    </location>
</feature>
<feature type="compositionally biased region" description="Basic and acidic residues" evidence="1">
    <location>
        <begin position="77"/>
        <end position="105"/>
    </location>
</feature>
<feature type="compositionally biased region" description="Polar residues" evidence="1">
    <location>
        <begin position="500"/>
        <end position="515"/>
    </location>
</feature>
<feature type="region of interest" description="Disordered" evidence="1">
    <location>
        <begin position="598"/>
        <end position="637"/>
    </location>
</feature>
<sequence length="673" mass="72828">MEDPWGSPWAADTPAKLDDIPTAPQTAHFAAEHHTPRKISQNLSPKSPAWGRSPALKPLKDPGLAGQPSPDPWKGMGLDHLDTSKLEPVPRSRRGSERSSRDGRIVDSAISMGEEEGLKGDRELNETTPETQPTLVLNIDTQDAWAVEDVPKIQEKAVSPRFHLERSISGETLAGLESDLDHDGVVGVNEEAMTSPSPDAGSIHDTDDLEVEIPHAEEETKETPEDEVDVPAVPEIEVFQSDQIPIRPKPAAGHEPWAQEDQEVRAEPEVLEKRPSRAVQPSISYPINLTELDNLFPTTKPIHTEPEPVPDVIIDDSFTSSGERKAWYLVSRFGSMRKHNSGNDENYVRVGWAGSEVRDRTIKTVRRWMEEDSITGRVVLGRRHGASGASMFNWDSKAPQVEIGELLGRSGRHARHASLMSPVVSPTAVAFGWTGSSPSSPVVPKQRPMSMIQLATAPKSSLQSMKSPLSDAPRFSFEPPPSPKVASAPSPIPSPTKSSFVQASPIQLSSLSTINGAGEDDDDWGEMVGTPTVGDSGATPFSPDGPDFGATSMAAPLSLESIPKKSHYKKPIPSNINTALNPPSSAWDFGHLEDGWKSATSPKPLSPSFMSGHTSPAKSLDATPSPISTTLAPTTKKATEHRVTFAEPSTTIDEEDVVADILRNLPDLTYMLK</sequence>
<feature type="compositionally biased region" description="Low complexity" evidence="1">
    <location>
        <begin position="484"/>
        <end position="499"/>
    </location>
</feature>
<evidence type="ECO:0008006" key="4">
    <source>
        <dbReference type="Google" id="ProtNLM"/>
    </source>
</evidence>
<reference evidence="2 3" key="1">
    <citation type="submission" date="2024-01" db="EMBL/GenBank/DDBJ databases">
        <title>Complete genome of Cladobotryum mycophilum ATHUM6906.</title>
        <authorList>
            <person name="Christinaki A.C."/>
            <person name="Myridakis A.I."/>
            <person name="Kouvelis V.N."/>
        </authorList>
    </citation>
    <scope>NUCLEOTIDE SEQUENCE [LARGE SCALE GENOMIC DNA]</scope>
    <source>
        <strain evidence="2 3">ATHUM6906</strain>
    </source>
</reference>
<proteinExistence type="predicted"/>
<keyword evidence="3" id="KW-1185">Reference proteome</keyword>
<accession>A0ABR0SND0</accession>
<evidence type="ECO:0000313" key="2">
    <source>
        <dbReference type="EMBL" id="KAK5993608.1"/>
    </source>
</evidence>
<protein>
    <recommendedName>
        <fullName evidence="4">Glucan 1, 4-alpha-glucosidase</fullName>
    </recommendedName>
</protein>
<organism evidence="2 3">
    <name type="scientific">Cladobotryum mycophilum</name>
    <dbReference type="NCBI Taxonomy" id="491253"/>
    <lineage>
        <taxon>Eukaryota</taxon>
        <taxon>Fungi</taxon>
        <taxon>Dikarya</taxon>
        <taxon>Ascomycota</taxon>
        <taxon>Pezizomycotina</taxon>
        <taxon>Sordariomycetes</taxon>
        <taxon>Hypocreomycetidae</taxon>
        <taxon>Hypocreales</taxon>
        <taxon>Hypocreaceae</taxon>
        <taxon>Cladobotryum</taxon>
    </lineage>
</organism>
<name>A0ABR0SND0_9HYPO</name>
<feature type="region of interest" description="Disordered" evidence="1">
    <location>
        <begin position="457"/>
        <end position="539"/>
    </location>
</feature>
<gene>
    <name evidence="2" type="ORF">PT974_07042</name>
</gene>